<feature type="domain" description="Dynein heavy chain hydrolytic ATP-binding dynein motor region" evidence="15">
    <location>
        <begin position="1808"/>
        <end position="2125"/>
    </location>
</feature>
<evidence type="ECO:0000259" key="13">
    <source>
        <dbReference type="Pfam" id="PF03028"/>
    </source>
</evidence>
<dbReference type="Pfam" id="PF12774">
    <property type="entry name" value="AAA_6"/>
    <property type="match status" value="1"/>
</dbReference>
<dbReference type="InterPro" id="IPR027417">
    <property type="entry name" value="P-loop_NTPase"/>
</dbReference>
<feature type="domain" description="Dynein heavy chain region D6 P-loop" evidence="13">
    <location>
        <begin position="3451"/>
        <end position="3552"/>
    </location>
</feature>
<dbReference type="FunFam" id="3.40.50.300:FF:000996">
    <property type="entry name" value="Cytoplasmic dynein heavy chain"/>
    <property type="match status" value="1"/>
</dbReference>
<dbReference type="EMBL" id="ACOU01000002">
    <property type="protein sequence ID" value="EKX73919.1"/>
    <property type="molecule type" value="Genomic_DNA"/>
</dbReference>
<accession>L1LF56</accession>
<feature type="coiled-coil region" evidence="11">
    <location>
        <begin position="3021"/>
        <end position="3055"/>
    </location>
</feature>
<dbReference type="GO" id="GO:0005938">
    <property type="term" value="C:cell cortex"/>
    <property type="evidence" value="ECO:0007669"/>
    <property type="project" value="UniProtKB-ARBA"/>
</dbReference>
<sequence>MDPAPVDLESSKNKADVALIASCFFGINDENVLDEKVIDEFLGNCNSEPLIFVKHNSTKEEIATNLGWNSDILDSDSFVIFIKCGYDPEKSQNGDLMLIPFMWKRGASINSISYSYIHDIITPLIMQQLNTLEQNDPKRSQINDILQKLREASKSLESFPSKSSVEKANFVISNTLSSLFDASGTLKEYKMQLDEAQLNEIRVNITEWSLEIVRILSAYSKVNGESESSFTSSETESSGSSSSSDTDSDSTDSFYQESEFKYMNTRVREHISDTISSFNSDMDLCDEIDFWKTYKLVLVDLKIKVESENFTNTLKMLEYNGFSVETIYCFCDSVSVVNETLTKVTKINNFLCSLPIEKLLHLEGVRSLKATLDQMFLHMEKAMILKSYKHFTEFVTSLIMEIIKAFSRVVSVELSNVGDSMENKILKDILKVFYDFVGKLKRFEVHLKRVDDSNLCFPLTTLLEPINVYKDMLKSIRSCQSRTNDINQDISVFINYLSSGVEISKDEEIPKVSESLENFDCQKSLVELSTQLKAKYISFISGIITEYSKSSHSFNRATLITKSISFFETELSNSENKLLIIIKNYLDGKCMDDILIFIDSTREMKILSKSYGHIKKIIDPVIDSVVKESIDLSNYISNFSYPFPKGSEELLPTIILRKKMTVVLSVIKNLLTISRDNELHGLQLVLQKMVLDAKYTEFEPNIVDFYSDERILDIKQLQNGSFVLSINPSLKGLSMILKEPFMGNKYDVDQETEEKMIYLNSLDCLIESCNALDNEKYELFNQGISCPRAILLLENDYNKSLYNNLKQFIDVKLKDFTNDDKLDRLVSSLHEFFKISEYIVGCQKRFQSLELRESKCETSTISYFSRIKYLNNDPEVVKLVKDEISKSLNEILRTCVKLEFYRWKNGTVYESINTELLISNDQLTPSISSIRTLMYNSLFDILDPTVFQEYGTFLESMVVNSCFLECIIVAETLLFSIEEMIQFWSVLASDWVGSVSLSFLDVKEYVKIIEDSNSLFEECASINEIVKVGPISIRVPKNSYVARVNEFRHSIKTLVENSIIDSSQTLANVLLACSKSLGLRVPKSSLIPQNRDFASINEGKSVQEDLFILDIALIEECLNVMQNKPIKNIELEHIPASEFLEETINKTLEYVSSINKSIVNYGNWKGQADNVMSVERIFKKLGFALSRNWIHSSSLYRIIERLFSEANSFASNENICVLLQWISKSASICVEKKETLHAEWKIFVSRIEIFSDVNILVEKISEFEFSYLQQVKLLRDINIIKEILTHIRSSTDNTHVEKDELYSEITSYKLEFTHGMKAIIEIQRLMLSDISSYRGTEEIRELIENCPKIRKLVSKELSEIEEIYEMDILSCMCETDFKDRLYNFILTHRRDPNNAVEISIQILLDIYREKKTDIIEIIHYGKKIHSVNRYISEVEKMWSKLGLEWIYDNKLGMYSLKNIESLYDFLCENIMALNIVKESNHNRSITDSSTCWINKFKMTKTFLDTLNIFFAKLGYISTLFLFHEVQIQLPLGVEKMHSISLEFSEIVDLLVSLNQIDHVHITKIELLLTKINDVENMLKTYLDNTRSIFPRLFFINDEELLHIIGCKNIETLKNYLFKIFPSVSKFVLTENKNIIGISSHDGEDVLFRESITSADKNPVDILKEVDSSIKNTLKYLLNESLDDLREFYGRIDFEDTSLEKWMRKFPSQIQVASISILWTRKMEEIRNENEITEFWHFILFFTECILSHARKPGMQIKIHNLTVVLIYHADKTKEFKLCGLSSFEWLKCLRYYYNGSLYLKICMRSYEYGFEYIGATKALIITPITENCFVSMSMALESGLVGNPQGPAGTGKTESIKALANLCGYTSLVFNCSDSFDTLDMERIFSGLCILGYWGVFDEFNRLDELVLSSITEKITHIHSQTDEKCTLVISNKEVKVNSRTSIFVTMNPGYLSRSVLPLNTRLMCHPFVMETVSIFQIIRINLMLSGFDDSEYVSLKLKIILDACNLVLVGPQYNFGLRSIKSIFKYINYLKCIDNAPKWNILDVLLIVIGPRLDQGDTTIFKYILSRIFPEYRQNLQINDVYTSYFKPLEIKDSYISLKAIEILQLEKCSTAIILLGKSWTGKSTALDIAVKLIKASSGIDYEIVRFDPDANSLYEHRDKKLYDGLFSSILRSYCNTNKHVFIVFDGNLDSKWIENLNTLLDDSRILTLSSGDRINLTDNIRIIFETDSLENITAATISRCAVIRFDSVDQSLRYVLKDENYFEKYIDIAESNRNQLPLFKFLMDSLDKSFNTFIFSLVSAFGMQFKDDDFKDFVGIISKRVVEISGMVDFDYYKIELEYMERLGLSSRIDLIRNFIANCKLLILRGNNSQEALVKILSDEHQTITINIHDGYSNSLLMKHLMRNCNIDDYDGRSILLPKSGKRLLVFLRDIEEADAHVIKHRLFPIIRHISQFGYIFIFDKKSFKWNKVHVENITFVFVAMALLPSRLAEITPIIWIESKTICLIEDCSYNYCTEHIKYPIIYHDSLEGTISTISKFLYSKTSHLSIIGPTCSGKRLICKSVSKDTYKYIYVDDMEKLCERIKDAGIVMSKYCICINWDFISLKLPFDLFIIKNMVLTGDYTLLFDTKVLEEIYEKDGFKHKTFDIFIKKFNMNIRENLKIIFISTCKTFDSSIISSGISCRIDELNDESMLQIGNNIFNIENKDQIMDIVIELFSEYTRIRESNHLEFISFMKTFKDTFEINSSENIKRLEHLDSGIKKIKESKVSVNDMGKLLDKRKRHLKSKSDEAEIKMRLIVEKQSTCEDSKKRAIELSKILENEKHELNRRKREIKAQLDEVLPLLESAKKDVENINKKSLDELRSMTNPPSIIKYTIKVIAMLLSDHTNDISWEDARRIIKNSDFITKIIEFNIENVSKNKYKMMTEATSKEEWNIERIFKASKAAGPLAKWVNSLISSCKISISVNPLKKEIKEIKRNYLKNEQALKDQNLVVSDMETEIEGYKKDYAELILSVSSITSEIEVIESKLSRSKEMLDNLSNEIIRWEKFLEELDKHSKFILGDSLLEASTVLLVKLDKSEGDLLVNLITNMLNNRGIIYSFDFDKVNIERTAIEKNMRYRHCVILDSPEFLCKDIVGKDSVVISACDPSFTAALRSVKQFGGEIVITNIHCSSAQVKGLILSEFEERADSTENIQFYIYLICPSSSIVLSEHKTEDDYLLFCIYNRAIVINMKLSVPYFELFCRDRIVEYLNRDLYLRHRDYESKMAELSKSMNCLENQLLDFLVNVDDLLDHNSLSFLENHKITVNKLENELYSLSNANEVFFSVMESYKEYTGLLSDIYSSISKIKDLNSLYAFDINIIFHAMRESYKEDDINSTIFTIYKWIEQAMFMDDKSHWELEMLNLYTKYNPKTEEKANFELKDKDSLFGTICETFPNAKTKFDFKVFNYYDTIFILIDAVEDSFTLINSFSRELEKELKVYAMGSISELDRIEQNVEEALSNENFVLVKNTHLFPFWTKTLESKFVNKHKSKLFLEWDLSVSLPTSILSKCCIIVHQGSNELKNILINLLLSYKVQNCQSKLVRFLSTRTILLHAISIYRQSIYHGWTKNYNFDNNDIKIAIKETFTLTKIMENTVESSDLSNVINEWKKRTFNIYSSKISNSLDLCILDEIIDFTDSSIYPFGVPEDDIEEWISKMPEKTTPSMVGLTTWPQLSKEVNNEKGDYDNEQLYSERPYYESSCKIFERCLSRELTSGYRNKNHKLACETLYTFVTNGKSIKINFDHFTSPEVLMEALKFAISERNNCNIHDLLLYSTINSTKYLEIPLKRTSETMRLDNIKILNGFYDCDENTIRTDEGNQSVSLIFAWVLEVKDQKSENNHIKPVELPLYNSAG</sequence>
<feature type="domain" description="Dynein heavy chain coiled coil stalk" evidence="16">
    <location>
        <begin position="2754"/>
        <end position="3070"/>
    </location>
</feature>
<evidence type="ECO:0000256" key="7">
    <source>
        <dbReference type="ARBA" id="ARBA00022840"/>
    </source>
</evidence>
<evidence type="ECO:0000259" key="14">
    <source>
        <dbReference type="Pfam" id="PF08393"/>
    </source>
</evidence>
<dbReference type="InterPro" id="IPR004273">
    <property type="entry name" value="Dynein_heavy_D6_P-loop"/>
</dbReference>
<comment type="caution">
    <text evidence="17">The sequence shown here is derived from an EMBL/GenBank/DDBJ whole genome shotgun (WGS) entry which is preliminary data.</text>
</comment>
<evidence type="ECO:0000256" key="5">
    <source>
        <dbReference type="ARBA" id="ARBA00022737"/>
    </source>
</evidence>
<dbReference type="InterPro" id="IPR043157">
    <property type="entry name" value="Dynein_AAA1S"/>
</dbReference>
<keyword evidence="7" id="KW-0067">ATP-binding</keyword>
<keyword evidence="8 11" id="KW-0175">Coiled coil</keyword>
<dbReference type="Gene3D" id="3.20.180.20">
    <property type="entry name" value="Dynein heavy chain, N-terminal domain 2"/>
    <property type="match status" value="1"/>
</dbReference>
<dbReference type="GO" id="GO:0030286">
    <property type="term" value="C:dynein complex"/>
    <property type="evidence" value="ECO:0007669"/>
    <property type="project" value="InterPro"/>
</dbReference>
<evidence type="ECO:0000256" key="3">
    <source>
        <dbReference type="ARBA" id="ARBA00022490"/>
    </source>
</evidence>
<dbReference type="Pfam" id="PF08393">
    <property type="entry name" value="DHC_N2"/>
    <property type="match status" value="1"/>
</dbReference>
<evidence type="ECO:0000256" key="10">
    <source>
        <dbReference type="ARBA" id="ARBA00023212"/>
    </source>
</evidence>
<dbReference type="InterPro" id="IPR024743">
    <property type="entry name" value="Dynein_HC_stalk"/>
</dbReference>
<protein>
    <recommendedName>
        <fullName evidence="2">Dynein heavy chain, cytoplasmic</fullName>
    </recommendedName>
</protein>
<dbReference type="Gene3D" id="1.20.140.100">
    <property type="entry name" value="Dynein heavy chain, N-terminal domain 2"/>
    <property type="match status" value="1"/>
</dbReference>
<dbReference type="InterPro" id="IPR026983">
    <property type="entry name" value="DHC"/>
</dbReference>
<proteinExistence type="predicted"/>
<keyword evidence="3" id="KW-0963">Cytoplasm</keyword>
<evidence type="ECO:0000256" key="2">
    <source>
        <dbReference type="ARBA" id="ARBA00022197"/>
    </source>
</evidence>
<dbReference type="Gene3D" id="3.40.50.300">
    <property type="entry name" value="P-loop containing nucleotide triphosphate hydrolases"/>
    <property type="match status" value="4"/>
</dbReference>
<feature type="coiled-coil region" evidence="11">
    <location>
        <begin position="2809"/>
        <end position="2839"/>
    </location>
</feature>
<evidence type="ECO:0000256" key="4">
    <source>
        <dbReference type="ARBA" id="ARBA00022701"/>
    </source>
</evidence>
<evidence type="ECO:0000256" key="12">
    <source>
        <dbReference type="SAM" id="MobiDB-lite"/>
    </source>
</evidence>
<dbReference type="InterPro" id="IPR042222">
    <property type="entry name" value="Dynein_2_N"/>
</dbReference>
<dbReference type="PANTHER" id="PTHR45703:SF36">
    <property type="entry name" value="DYNEIN HEAVY CHAIN, CYTOPLASMIC"/>
    <property type="match status" value="1"/>
</dbReference>
<dbReference type="GeneID" id="15807367"/>
<dbReference type="InterPro" id="IPR035699">
    <property type="entry name" value="AAA_6"/>
</dbReference>
<keyword evidence="5" id="KW-0677">Repeat</keyword>
<dbReference type="RefSeq" id="XP_004833371.1">
    <property type="nucleotide sequence ID" value="XM_004833314.1"/>
</dbReference>
<keyword evidence="10" id="KW-0206">Cytoskeleton</keyword>
<dbReference type="Pfam" id="PF03028">
    <property type="entry name" value="Dynein_heavy"/>
    <property type="match status" value="1"/>
</dbReference>
<feature type="coiled-coil region" evidence="11">
    <location>
        <begin position="3258"/>
        <end position="3318"/>
    </location>
</feature>
<feature type="domain" description="Dynein heavy chain linker" evidence="14">
    <location>
        <begin position="1327"/>
        <end position="1679"/>
    </location>
</feature>
<evidence type="ECO:0000313" key="17">
    <source>
        <dbReference type="EMBL" id="EKX73919.1"/>
    </source>
</evidence>
<dbReference type="STRING" id="1537102.L1LF56"/>
<dbReference type="GO" id="GO:1902850">
    <property type="term" value="P:microtubule cytoskeleton organization involved in mitosis"/>
    <property type="evidence" value="ECO:0007669"/>
    <property type="project" value="UniProtKB-ARBA"/>
</dbReference>
<evidence type="ECO:0000259" key="15">
    <source>
        <dbReference type="Pfam" id="PF12774"/>
    </source>
</evidence>
<reference evidence="17 18" key="1">
    <citation type="journal article" date="2012" name="BMC Genomics">
        <title>Comparative genomic analysis and phylogenetic position of Theileria equi.</title>
        <authorList>
            <person name="Kappmeyer L.S."/>
            <person name="Thiagarajan M."/>
            <person name="Herndon D.R."/>
            <person name="Ramsay J.D."/>
            <person name="Caler E."/>
            <person name="Djikeng A."/>
            <person name="Gillespie J.J."/>
            <person name="Lau A.O."/>
            <person name="Roalson E.H."/>
            <person name="Silva J.C."/>
            <person name="Silva M.G."/>
            <person name="Suarez C.E."/>
            <person name="Ueti M.W."/>
            <person name="Nene V.M."/>
            <person name="Mealey R.H."/>
            <person name="Knowles D.P."/>
            <person name="Brayton K.A."/>
        </authorList>
    </citation>
    <scope>NUCLEOTIDE SEQUENCE [LARGE SCALE GENOMIC DNA]</scope>
    <source>
        <strain evidence="17 18">WA</strain>
    </source>
</reference>
<dbReference type="PANTHER" id="PTHR45703">
    <property type="entry name" value="DYNEIN HEAVY CHAIN"/>
    <property type="match status" value="1"/>
</dbReference>
<evidence type="ECO:0000259" key="16">
    <source>
        <dbReference type="Pfam" id="PF12777"/>
    </source>
</evidence>
<dbReference type="VEuPathDB" id="PiroplasmaDB:BEWA_039570"/>
<comment type="subcellular location">
    <subcellularLocation>
        <location evidence="1">Cytoplasm</location>
        <location evidence="1">Cytoskeleton</location>
    </subcellularLocation>
</comment>
<dbReference type="Pfam" id="PF12777">
    <property type="entry name" value="MT"/>
    <property type="match status" value="1"/>
</dbReference>
<evidence type="ECO:0000256" key="6">
    <source>
        <dbReference type="ARBA" id="ARBA00022741"/>
    </source>
</evidence>
<keyword evidence="6" id="KW-0547">Nucleotide-binding</keyword>
<dbReference type="InterPro" id="IPR042228">
    <property type="entry name" value="Dynein_linker_3"/>
</dbReference>
<dbReference type="GO" id="GO:0051959">
    <property type="term" value="F:dynein light intermediate chain binding"/>
    <property type="evidence" value="ECO:0007669"/>
    <property type="project" value="InterPro"/>
</dbReference>
<dbReference type="Gene3D" id="1.20.920.20">
    <property type="match status" value="1"/>
</dbReference>
<evidence type="ECO:0000256" key="1">
    <source>
        <dbReference type="ARBA" id="ARBA00004245"/>
    </source>
</evidence>
<keyword evidence="18" id="KW-1185">Reference proteome</keyword>
<dbReference type="KEGG" id="beq:BEWA_039570"/>
<name>L1LF56_THEEQ</name>
<gene>
    <name evidence="17" type="ORF">BEWA_039570</name>
</gene>
<dbReference type="GO" id="GO:0000070">
    <property type="term" value="P:mitotic sister chromatid segregation"/>
    <property type="evidence" value="ECO:0007669"/>
    <property type="project" value="UniProtKB-ARBA"/>
</dbReference>
<dbReference type="eggNOG" id="KOG3595">
    <property type="taxonomic scope" value="Eukaryota"/>
</dbReference>
<evidence type="ECO:0000256" key="8">
    <source>
        <dbReference type="ARBA" id="ARBA00023054"/>
    </source>
</evidence>
<dbReference type="GO" id="GO:0008569">
    <property type="term" value="F:minus-end-directed microtubule motor activity"/>
    <property type="evidence" value="ECO:0007669"/>
    <property type="project" value="InterPro"/>
</dbReference>
<dbReference type="InterPro" id="IPR013602">
    <property type="entry name" value="Dynein_heavy_linker"/>
</dbReference>
<dbReference type="GO" id="GO:0045505">
    <property type="term" value="F:dynein intermediate chain binding"/>
    <property type="evidence" value="ECO:0007669"/>
    <property type="project" value="InterPro"/>
</dbReference>
<dbReference type="OrthoDB" id="424310at2759"/>
<keyword evidence="9" id="KW-0505">Motor protein</keyword>
<evidence type="ECO:0000256" key="9">
    <source>
        <dbReference type="ARBA" id="ARBA00023175"/>
    </source>
</evidence>
<organism evidence="17 18">
    <name type="scientific">Theileria equi strain WA</name>
    <dbReference type="NCBI Taxonomy" id="1537102"/>
    <lineage>
        <taxon>Eukaryota</taxon>
        <taxon>Sar</taxon>
        <taxon>Alveolata</taxon>
        <taxon>Apicomplexa</taxon>
        <taxon>Aconoidasida</taxon>
        <taxon>Piroplasmida</taxon>
        <taxon>Theileriidae</taxon>
        <taxon>Theileria</taxon>
    </lineage>
</organism>
<dbReference type="SUPFAM" id="SSF52540">
    <property type="entry name" value="P-loop containing nucleoside triphosphate hydrolases"/>
    <property type="match status" value="2"/>
</dbReference>
<keyword evidence="4" id="KW-0493">Microtubule</keyword>
<evidence type="ECO:0000256" key="11">
    <source>
        <dbReference type="SAM" id="Coils"/>
    </source>
</evidence>
<feature type="region of interest" description="Disordered" evidence="12">
    <location>
        <begin position="226"/>
        <end position="252"/>
    </location>
</feature>
<dbReference type="GO" id="GO:0030473">
    <property type="term" value="P:nuclear migration along microtubule"/>
    <property type="evidence" value="ECO:0007669"/>
    <property type="project" value="UniProtKB-ARBA"/>
</dbReference>
<dbReference type="GO" id="GO:0005524">
    <property type="term" value="F:ATP binding"/>
    <property type="evidence" value="ECO:0007669"/>
    <property type="project" value="UniProtKB-KW"/>
</dbReference>
<dbReference type="Proteomes" id="UP000031512">
    <property type="component" value="Unassembled WGS sequence"/>
</dbReference>
<evidence type="ECO:0000313" key="18">
    <source>
        <dbReference type="Proteomes" id="UP000031512"/>
    </source>
</evidence>
<dbReference type="Gene3D" id="1.20.58.1120">
    <property type="match status" value="1"/>
</dbReference>
<dbReference type="Gene3D" id="1.10.8.710">
    <property type="match status" value="1"/>
</dbReference>
<feature type="compositionally biased region" description="Low complexity" evidence="12">
    <location>
        <begin position="226"/>
        <end position="245"/>
    </location>
</feature>
<dbReference type="GO" id="GO:0000235">
    <property type="term" value="C:astral microtubule"/>
    <property type="evidence" value="ECO:0007669"/>
    <property type="project" value="UniProtKB-ARBA"/>
</dbReference>